<keyword evidence="1" id="KW-0472">Membrane</keyword>
<feature type="transmembrane region" description="Helical" evidence="1">
    <location>
        <begin position="467"/>
        <end position="490"/>
    </location>
</feature>
<dbReference type="Proteomes" id="UP000294980">
    <property type="component" value="Unassembled WGS sequence"/>
</dbReference>
<feature type="transmembrane region" description="Helical" evidence="1">
    <location>
        <begin position="957"/>
        <end position="975"/>
    </location>
</feature>
<dbReference type="Gene3D" id="3.30.70.1430">
    <property type="entry name" value="Multidrug efflux transporter AcrB pore domain"/>
    <property type="match status" value="2"/>
</dbReference>
<dbReference type="AlphaFoldDB" id="A0A4R2KST0"/>
<dbReference type="Gene3D" id="3.30.2090.10">
    <property type="entry name" value="Multidrug efflux transporter AcrB TolC docking domain, DN and DC subdomains"/>
    <property type="match status" value="2"/>
</dbReference>
<feature type="transmembrane region" description="Helical" evidence="1">
    <location>
        <begin position="338"/>
        <end position="357"/>
    </location>
</feature>
<dbReference type="SUPFAM" id="SSF82693">
    <property type="entry name" value="Multidrug efflux transporter AcrB pore domain, PN1, PN2, PC1 and PC2 subdomains"/>
    <property type="match status" value="3"/>
</dbReference>
<dbReference type="PRINTS" id="PR00702">
    <property type="entry name" value="ACRIFLAVINRP"/>
</dbReference>
<feature type="transmembrane region" description="Helical" evidence="1">
    <location>
        <begin position="857"/>
        <end position="875"/>
    </location>
</feature>
<accession>A0A4R2KST0</accession>
<dbReference type="Gene3D" id="3.30.70.1320">
    <property type="entry name" value="Multidrug efflux transporter AcrB pore domain like"/>
    <property type="match status" value="1"/>
</dbReference>
<dbReference type="EMBL" id="SLWX01000006">
    <property type="protein sequence ID" value="TCO75852.1"/>
    <property type="molecule type" value="Genomic_DNA"/>
</dbReference>
<dbReference type="Pfam" id="PF00873">
    <property type="entry name" value="ACR_tran"/>
    <property type="match status" value="1"/>
</dbReference>
<dbReference type="InterPro" id="IPR027463">
    <property type="entry name" value="AcrB_DN_DC_subdom"/>
</dbReference>
<feature type="transmembrane region" description="Helical" evidence="1">
    <location>
        <begin position="882"/>
        <end position="902"/>
    </location>
</feature>
<dbReference type="GO" id="GO:0042910">
    <property type="term" value="F:xenobiotic transmembrane transporter activity"/>
    <property type="evidence" value="ECO:0007669"/>
    <property type="project" value="TreeGrafter"/>
</dbReference>
<protein>
    <submittedName>
        <fullName evidence="2">Hydrophobe/amphiphile efflux-1 (HAE1) family protein</fullName>
    </submittedName>
</protein>
<dbReference type="SUPFAM" id="SSF82714">
    <property type="entry name" value="Multidrug efflux transporter AcrB TolC docking domain, DN and DC subdomains"/>
    <property type="match status" value="2"/>
</dbReference>
<dbReference type="PANTHER" id="PTHR32063">
    <property type="match status" value="1"/>
</dbReference>
<evidence type="ECO:0000313" key="2">
    <source>
        <dbReference type="EMBL" id="TCO75852.1"/>
    </source>
</evidence>
<dbReference type="PANTHER" id="PTHR32063:SF28">
    <property type="entry name" value="BLR2861 PROTEIN"/>
    <property type="match status" value="1"/>
</dbReference>
<dbReference type="SUPFAM" id="SSF82866">
    <property type="entry name" value="Multidrug efflux transporter AcrB transmembrane domain"/>
    <property type="match status" value="2"/>
</dbReference>
<gene>
    <name evidence="2" type="ORF">EV688_10642</name>
</gene>
<evidence type="ECO:0000256" key="1">
    <source>
        <dbReference type="SAM" id="Phobius"/>
    </source>
</evidence>
<keyword evidence="1" id="KW-0812">Transmembrane</keyword>
<comment type="caution">
    <text evidence="2">The sequence shown here is derived from an EMBL/GenBank/DDBJ whole genome shotgun (WGS) entry which is preliminary data.</text>
</comment>
<feature type="transmembrane region" description="Helical" evidence="1">
    <location>
        <begin position="390"/>
        <end position="414"/>
    </location>
</feature>
<dbReference type="Gene3D" id="3.30.70.1440">
    <property type="entry name" value="Multidrug efflux transporter AcrB pore domain"/>
    <property type="match status" value="1"/>
</dbReference>
<dbReference type="RefSeq" id="WP_117316031.1">
    <property type="nucleotide sequence ID" value="NZ_QQSW01000005.1"/>
</dbReference>
<feature type="transmembrane region" description="Helical" evidence="1">
    <location>
        <begin position="908"/>
        <end position="929"/>
    </location>
</feature>
<keyword evidence="1" id="KW-1133">Transmembrane helix</keyword>
<name>A0A4R2KST0_9GAMM</name>
<keyword evidence="3" id="KW-1185">Reference proteome</keyword>
<proteinExistence type="predicted"/>
<dbReference type="OrthoDB" id="9757904at2"/>
<evidence type="ECO:0000313" key="3">
    <source>
        <dbReference type="Proteomes" id="UP000294980"/>
    </source>
</evidence>
<feature type="transmembrane region" description="Helical" evidence="1">
    <location>
        <begin position="21"/>
        <end position="42"/>
    </location>
</feature>
<dbReference type="InterPro" id="IPR001036">
    <property type="entry name" value="Acrflvin-R"/>
</dbReference>
<dbReference type="GO" id="GO:0005886">
    <property type="term" value="C:plasma membrane"/>
    <property type="evidence" value="ECO:0007669"/>
    <property type="project" value="TreeGrafter"/>
</dbReference>
<feature type="transmembrane region" description="Helical" evidence="1">
    <location>
        <begin position="526"/>
        <end position="548"/>
    </location>
</feature>
<feature type="transmembrane region" description="Helical" evidence="1">
    <location>
        <begin position="364"/>
        <end position="384"/>
    </location>
</feature>
<sequence>MNDTNGTPGQNDLPALGVRRPWLVAVINLLIVIAGVGALLAVEVRELPDVDRPIINVRAQLPGASPETMDSEVTSLLEGAVARVSGVRDINSSSEENSARIRVEFQPGDDVDRAAADVREAVSRVSRELPEDVEQLAVYKADEDAEEIVRIAVVSNRYSEEALTRIVEQDIVPTFISLPGVADVPLFGTRQRVLRVNLDPLRLTSYGLTIPDVAEVLRGVPLDVPAGSFRTGDQQLLVRADARAIRESEIENIVLTGNVRVGDVASVAFGPAEADSFVRLNGQRVIGISVVRQAGSNTIEIAAGVDRAIARVNQRFDDIELVKISDNAIFIRGAVKEVLTSLLLAILVVIATIRVFSGSMRLTLVPAVAIPVSLLGTIACIWMLGFSINILTLLALVLATGLIVDDAIVVLENIQRRQRQGLGDSAAAVLGTRQVFFAVIATTAVLVAVFVPIAFLPGTSGRLFREFGFVLAVSVAISSFVALSLVPAAMAKLGSKDSNRLSAVDRQLHRFGAVIQRGYVRSLGAILAHPFLAFAACVLIAGGATSLYQQLDQELLPTEDRGELNIFSRGPDGTGLPFTGRQADRFEEILLPMLEGGDVQSVYTVVGRYDPNIVLISAPLVPWENRSRSQQDIAAEIQPMLDDIPGGARVFSRNSLNLRGASGGLRVALVGNDYDRIFDAAKTYTTAIDERLDSVAGTRISYQTSQPQLSVRIDRRRASELDIPLESIAQTLRAMVGGLNVISLSVEDESVPIMLESGAGAVKAPTDLANLYVRAGNGSLIPLSSMVTLVEEGIADQLDRQSQRRSIRVDVDVNQGVAPQTVVDELRSLAEEVLPPGIELINQGEAAALDDAKRDTLITYGFALLIVFLVLVAQFESLTSALVIMTIVPFGLAAAVFSLFVTGTSLNIYSQVGLVMLIGLIAKNGILVVEFADQLRDEGLGILEAVAEASSVRFRPIVMTLVSTVLGALPLVFAFGPGAEARMSVGWVVVGGLGITALFTLYLTPVVYLGLARFTRPRASSAKRLDQELADAVSSA</sequence>
<dbReference type="Gene3D" id="1.20.1640.10">
    <property type="entry name" value="Multidrug efflux transporter AcrB transmembrane domain"/>
    <property type="match status" value="2"/>
</dbReference>
<reference evidence="2 3" key="1">
    <citation type="submission" date="2019-03" db="EMBL/GenBank/DDBJ databases">
        <title>Genomic Encyclopedia of Type Strains, Phase IV (KMG-IV): sequencing the most valuable type-strain genomes for metagenomic binning, comparative biology and taxonomic classification.</title>
        <authorList>
            <person name="Goeker M."/>
        </authorList>
    </citation>
    <scope>NUCLEOTIDE SEQUENCE [LARGE SCALE GENOMIC DNA]</scope>
    <source>
        <strain evidence="2 3">DSM 23344</strain>
    </source>
</reference>
<organism evidence="2 3">
    <name type="scientific">Chromatocurvus halotolerans</name>
    <dbReference type="NCBI Taxonomy" id="1132028"/>
    <lineage>
        <taxon>Bacteria</taxon>
        <taxon>Pseudomonadati</taxon>
        <taxon>Pseudomonadota</taxon>
        <taxon>Gammaproteobacteria</taxon>
        <taxon>Cellvibrionales</taxon>
        <taxon>Halieaceae</taxon>
        <taxon>Chromatocurvus</taxon>
    </lineage>
</organism>
<feature type="transmembrane region" description="Helical" evidence="1">
    <location>
        <begin position="987"/>
        <end position="1011"/>
    </location>
</feature>
<feature type="transmembrane region" description="Helical" evidence="1">
    <location>
        <begin position="435"/>
        <end position="455"/>
    </location>
</feature>